<keyword evidence="2" id="KW-0472">Membrane</keyword>
<keyword evidence="2" id="KW-0812">Transmembrane</keyword>
<gene>
    <name evidence="3" type="ORF">SAMN06265373_102230</name>
</gene>
<dbReference type="RefSeq" id="WP_283424988.1">
    <property type="nucleotide sequence ID" value="NZ_FXTY01000002.1"/>
</dbReference>
<feature type="compositionally biased region" description="Polar residues" evidence="1">
    <location>
        <begin position="1"/>
        <end position="36"/>
    </location>
</feature>
<evidence type="ECO:0000313" key="3">
    <source>
        <dbReference type="EMBL" id="SMP11044.1"/>
    </source>
</evidence>
<feature type="compositionally biased region" description="Basic and acidic residues" evidence="1">
    <location>
        <begin position="37"/>
        <end position="50"/>
    </location>
</feature>
<organism evidence="3 4">
    <name type="scientific">Shimia sagamensis</name>
    <dbReference type="NCBI Taxonomy" id="1566352"/>
    <lineage>
        <taxon>Bacteria</taxon>
        <taxon>Pseudomonadati</taxon>
        <taxon>Pseudomonadota</taxon>
        <taxon>Alphaproteobacteria</taxon>
        <taxon>Rhodobacterales</taxon>
        <taxon>Roseobacteraceae</taxon>
    </lineage>
</organism>
<comment type="caution">
    <text evidence="3">The sequence shown here is derived from an EMBL/GenBank/DDBJ whole genome shotgun (WGS) entry which is preliminary data.</text>
</comment>
<evidence type="ECO:0000256" key="1">
    <source>
        <dbReference type="SAM" id="MobiDB-lite"/>
    </source>
</evidence>
<accession>A0ABY1NLW2</accession>
<evidence type="ECO:0000313" key="4">
    <source>
        <dbReference type="Proteomes" id="UP001157961"/>
    </source>
</evidence>
<keyword evidence="4" id="KW-1185">Reference proteome</keyword>
<name>A0ABY1NLW2_9RHOB</name>
<keyword evidence="2" id="KW-1133">Transmembrane helix</keyword>
<feature type="region of interest" description="Disordered" evidence="1">
    <location>
        <begin position="1"/>
        <end position="60"/>
    </location>
</feature>
<evidence type="ECO:0000256" key="2">
    <source>
        <dbReference type="SAM" id="Phobius"/>
    </source>
</evidence>
<dbReference type="PANTHER" id="PTHR30441:SF8">
    <property type="entry name" value="DUF748 DOMAIN-CONTAINING PROTEIN"/>
    <property type="match status" value="1"/>
</dbReference>
<dbReference type="InterPro" id="IPR052894">
    <property type="entry name" value="AsmA-related"/>
</dbReference>
<reference evidence="3 4" key="1">
    <citation type="submission" date="2017-05" db="EMBL/GenBank/DDBJ databases">
        <authorList>
            <person name="Varghese N."/>
            <person name="Submissions S."/>
        </authorList>
    </citation>
    <scope>NUCLEOTIDE SEQUENCE [LARGE SCALE GENOMIC DNA]</scope>
    <source>
        <strain evidence="3 4">DSM 29734</strain>
    </source>
</reference>
<feature type="transmembrane region" description="Helical" evidence="2">
    <location>
        <begin position="67"/>
        <end position="89"/>
    </location>
</feature>
<protein>
    <submittedName>
        <fullName evidence="3">AsmA-like C-terminal region</fullName>
    </submittedName>
</protein>
<dbReference type="Proteomes" id="UP001157961">
    <property type="component" value="Unassembled WGS sequence"/>
</dbReference>
<dbReference type="PANTHER" id="PTHR30441">
    <property type="entry name" value="DUF748 DOMAIN-CONTAINING PROTEIN"/>
    <property type="match status" value="1"/>
</dbReference>
<sequence>MSTSTGITEHTEASTLTENGDHNSASEGPATTSETTESAKDSKMVVHSEAEITEAPPSRRPRRARRFGVIALFSLIVPVVILAVVGFALSGKPLEAPDWLHDRVQTALNQQLDGVDVSIERMALVVEDDWDPSIELQGVQVSPEQGGTPVRLETVRARLAFEPLLDRQIALRDVQVSGVTLLVVRQEDGRVQISIGQGGGPFQTDTDITTFGDQIEGYLQAPLLAYLDLFQIEDVTIRFEDRRARQAWTVDGGHITLRRTDEVVELASQMTLLGGRSYASTIEASLITRFGTRSTEFGVNFEDLPSEDIASQSAALSWLQILRAPISGALRASIDSDGNLGNVNATLQIADGVLQPDRAVRPVPFESMRSYLTYDPNRGAIRFDELSLSSDMVRVNAHGEAFIGSLSQGLPEEFLVQLTLNEFRANPRNLDDDPVALERSFADFRLKLDPFELDLGQLVVRQNGNQIVLDGSLTTEGENWAYALNGHMDEVEPASVLALWPKSFKHKLRKWIDLNIYKATLHDIDLAVRSKGAELPDVYVNFQFRDVDIKPVKTMPPVRDGIGFGVLKDHKLHITAEAGYVEADQGGRIDVAGTNMVILDTRVKKSPAVVHAQARGPVEAVLSLLDRKPLELFTKAKLPVDFASGQANLAGIVELVLKDKLPIEEVVYDVWGDLSDVRSTHFLPGKEMRGALQVGATPERVDVWGDGFVEDIPVTAKWHMFGGKENAGRSWLSGTAELSAAALDEFEVGLPKGTVSEVGQVSYEIDIVRDEAPKLRLWSDLVGMRMSSPPLGWRKEAKAEGNLEVDMSLGKSPSIDRIVFEAPGLRAKGRISIAEGGGLGVAQMDSFTVGRWLSGTGRMLGRGKAPPAVVMTSGRLDMRHMPDSSKSSGRGGAAGIGPITANVDEVVVTDNIRLGPVKAELGFKGGLNGSFSGNFKGGPLVYGTLAPHQNGTQLRVTSNNGGQIAQRMGVVKSASKGAMTLSMVPRASKGEYDGVLEMKDVKVQQMPLVAELLNAISVVGLVEQLAGPGILFTDVFARFRLTPDRLVIGESSAAGPSMGLSANGTYGFAQEWFNFQGTVSPIYAVNVIGRPFARRGEGLIGFNYTLRGPAKQPEISVNPLSALTPGFFREIFRRPPPDLSN</sequence>
<dbReference type="EMBL" id="FXTY01000002">
    <property type="protein sequence ID" value="SMP11044.1"/>
    <property type="molecule type" value="Genomic_DNA"/>
</dbReference>
<proteinExistence type="predicted"/>